<comment type="caution">
    <text evidence="1">The sequence shown here is derived from an EMBL/GenBank/DDBJ whole genome shotgun (WGS) entry which is preliminary data.</text>
</comment>
<dbReference type="Gene3D" id="1.25.10.10">
    <property type="entry name" value="Leucine-rich Repeat Variant"/>
    <property type="match status" value="1"/>
</dbReference>
<name>A0ABS1DAI4_9PROT</name>
<proteinExistence type="predicted"/>
<dbReference type="RefSeq" id="WP_200338964.1">
    <property type="nucleotide sequence ID" value="NZ_NRRL01000003.1"/>
</dbReference>
<accession>A0ABS1DAI4</accession>
<dbReference type="InterPro" id="IPR011989">
    <property type="entry name" value="ARM-like"/>
</dbReference>
<organism evidence="1 2">
    <name type="scientific">Rhodovibrio sodomensis</name>
    <dbReference type="NCBI Taxonomy" id="1088"/>
    <lineage>
        <taxon>Bacteria</taxon>
        <taxon>Pseudomonadati</taxon>
        <taxon>Pseudomonadota</taxon>
        <taxon>Alphaproteobacteria</taxon>
        <taxon>Rhodospirillales</taxon>
        <taxon>Rhodovibrionaceae</taxon>
        <taxon>Rhodovibrio</taxon>
    </lineage>
</organism>
<evidence type="ECO:0000313" key="1">
    <source>
        <dbReference type="EMBL" id="MBK1666906.1"/>
    </source>
</evidence>
<gene>
    <name evidence="1" type="ORF">CKO28_02470</name>
</gene>
<dbReference type="Proteomes" id="UP001296873">
    <property type="component" value="Unassembled WGS sequence"/>
</dbReference>
<dbReference type="Pfam" id="PF13646">
    <property type="entry name" value="HEAT_2"/>
    <property type="match status" value="1"/>
</dbReference>
<reference evidence="1 2" key="1">
    <citation type="journal article" date="2020" name="Microorganisms">
        <title>Osmotic Adaptation and Compatible Solute Biosynthesis of Phototrophic Bacteria as Revealed from Genome Analyses.</title>
        <authorList>
            <person name="Imhoff J.F."/>
            <person name="Rahn T."/>
            <person name="Kunzel S."/>
            <person name="Keller A."/>
            <person name="Neulinger S.C."/>
        </authorList>
    </citation>
    <scope>NUCLEOTIDE SEQUENCE [LARGE SCALE GENOMIC DNA]</scope>
    <source>
        <strain evidence="1 2">DSM 9895</strain>
    </source>
</reference>
<protein>
    <recommendedName>
        <fullName evidence="3">HEAT repeat domain-containing protein</fullName>
    </recommendedName>
</protein>
<evidence type="ECO:0000313" key="2">
    <source>
        <dbReference type="Proteomes" id="UP001296873"/>
    </source>
</evidence>
<dbReference type="InterPro" id="IPR016024">
    <property type="entry name" value="ARM-type_fold"/>
</dbReference>
<keyword evidence="2" id="KW-1185">Reference proteome</keyword>
<evidence type="ECO:0008006" key="3">
    <source>
        <dbReference type="Google" id="ProtNLM"/>
    </source>
</evidence>
<sequence length="546" mass="60931">MRFLDSSELTEAFALALGLCDEDVATVETAVRTQPQRMRRIFDMMYLLYDDEALVGTRGERPRVDGQTPLELLAQGNNGIERLDTALSQVFHDAAPRDLFPADGQVRDFPRACQVIYRLIWERMSEPGEEVALHHPLAFSHQPLGDPSGRLAKALVAVLQTYDGRPGRRVLSLAMLDPDARVRRAAVKVAGGFIGFRDVADAVHGLRDDEDREIRLSALEAFAPFVSRTDAAGRLVSFVTDPDRDIRARALELIKNSSTLDQYRERLVPLAFDPAEEIRLAASDLFDQDEVESYVAILADRAAAGQPVEPYELRILAREPAVSDHQRTRAFQGRLAALKTRHMHALAMSHALRALGFFDRSPQEPVWREVKEIAETWPNPAFERNLLPVLRKFGDDPSWEVCLALLGQPVQDQAHSMRAGLAETAADMAAGDPERAEQVARIARDPEIDAGARGAAMWGAVKCLPENRREPFLTDLVCDVSCDTPMVRNALKQLGRLKPTRRIVEAIDQVARTRNDRAGKLAREMREQLGGEERAWLNGSDWTVDS</sequence>
<dbReference type="EMBL" id="NRRL01000003">
    <property type="protein sequence ID" value="MBK1666906.1"/>
    <property type="molecule type" value="Genomic_DNA"/>
</dbReference>
<dbReference type="SUPFAM" id="SSF48371">
    <property type="entry name" value="ARM repeat"/>
    <property type="match status" value="1"/>
</dbReference>